<evidence type="ECO:0000313" key="2">
    <source>
        <dbReference type="Proteomes" id="UP001293593"/>
    </source>
</evidence>
<reference evidence="1" key="1">
    <citation type="submission" date="2023-10" db="EMBL/GenBank/DDBJ databases">
        <title>Chromosome-level genome of the transformable northern wattle, Acacia crassicarpa.</title>
        <authorList>
            <person name="Massaro I."/>
            <person name="Sinha N.R."/>
            <person name="Poethig S."/>
            <person name="Leichty A.R."/>
        </authorList>
    </citation>
    <scope>NUCLEOTIDE SEQUENCE</scope>
    <source>
        <strain evidence="1">Acra3RX</strain>
        <tissue evidence="1">Leaf</tissue>
    </source>
</reference>
<dbReference type="PANTHER" id="PTHR46371">
    <property type="entry name" value="OS04G0464100 PROTEIN"/>
    <property type="match status" value="1"/>
</dbReference>
<keyword evidence="2" id="KW-1185">Reference proteome</keyword>
<dbReference type="EMBL" id="JAWXYG010000003">
    <property type="protein sequence ID" value="KAK4279102.1"/>
    <property type="molecule type" value="Genomic_DNA"/>
</dbReference>
<dbReference type="Proteomes" id="UP001293593">
    <property type="component" value="Unassembled WGS sequence"/>
</dbReference>
<evidence type="ECO:0000313" key="1">
    <source>
        <dbReference type="EMBL" id="KAK4279102.1"/>
    </source>
</evidence>
<comment type="caution">
    <text evidence="1">The sequence shown here is derived from an EMBL/GenBank/DDBJ whole genome shotgun (WGS) entry which is preliminary data.</text>
</comment>
<sequence length="116" mass="12924">MSKKIIVKVGVCNEKGRSKAMKIAAVRPGVNSMSIEGDGRDQLVVTGEGIDSVELVNRLRKKLGHATIVSVQDVEAKKKEEVKPIEYVGYYSACPPPPYYERVVYDPYPSKGCFWF</sequence>
<name>A0AAE1MXJ7_9FABA</name>
<dbReference type="Gene3D" id="3.30.70.100">
    <property type="match status" value="1"/>
</dbReference>
<dbReference type="InterPro" id="IPR044296">
    <property type="entry name" value="HIPP46"/>
</dbReference>
<organism evidence="1 2">
    <name type="scientific">Acacia crassicarpa</name>
    <name type="common">northern wattle</name>
    <dbReference type="NCBI Taxonomy" id="499986"/>
    <lineage>
        <taxon>Eukaryota</taxon>
        <taxon>Viridiplantae</taxon>
        <taxon>Streptophyta</taxon>
        <taxon>Embryophyta</taxon>
        <taxon>Tracheophyta</taxon>
        <taxon>Spermatophyta</taxon>
        <taxon>Magnoliopsida</taxon>
        <taxon>eudicotyledons</taxon>
        <taxon>Gunneridae</taxon>
        <taxon>Pentapetalae</taxon>
        <taxon>rosids</taxon>
        <taxon>fabids</taxon>
        <taxon>Fabales</taxon>
        <taxon>Fabaceae</taxon>
        <taxon>Caesalpinioideae</taxon>
        <taxon>mimosoid clade</taxon>
        <taxon>Acacieae</taxon>
        <taxon>Acacia</taxon>
    </lineage>
</organism>
<dbReference type="AlphaFoldDB" id="A0AAE1MXJ7"/>
<protein>
    <submittedName>
        <fullName evidence="1">Uncharacterized protein</fullName>
    </submittedName>
</protein>
<proteinExistence type="predicted"/>
<gene>
    <name evidence="1" type="ORF">QN277_016857</name>
</gene>
<accession>A0AAE1MXJ7</accession>